<dbReference type="AlphaFoldDB" id="A0ABD0Y7C5"/>
<accession>A0ABD0Y7C5</accession>
<feature type="region of interest" description="Disordered" evidence="1">
    <location>
        <begin position="69"/>
        <end position="91"/>
    </location>
</feature>
<evidence type="ECO:0000313" key="2">
    <source>
        <dbReference type="EMBL" id="KAL1123285.1"/>
    </source>
</evidence>
<organism evidence="2 3">
    <name type="scientific">Ranatra chinensis</name>
    <dbReference type="NCBI Taxonomy" id="642074"/>
    <lineage>
        <taxon>Eukaryota</taxon>
        <taxon>Metazoa</taxon>
        <taxon>Ecdysozoa</taxon>
        <taxon>Arthropoda</taxon>
        <taxon>Hexapoda</taxon>
        <taxon>Insecta</taxon>
        <taxon>Pterygota</taxon>
        <taxon>Neoptera</taxon>
        <taxon>Paraneoptera</taxon>
        <taxon>Hemiptera</taxon>
        <taxon>Heteroptera</taxon>
        <taxon>Panheteroptera</taxon>
        <taxon>Nepomorpha</taxon>
        <taxon>Nepidae</taxon>
        <taxon>Ranatrinae</taxon>
        <taxon>Ranatra</taxon>
    </lineage>
</organism>
<gene>
    <name evidence="2" type="ORF">AAG570_002371</name>
</gene>
<dbReference type="EMBL" id="JBFDAA010000012">
    <property type="protein sequence ID" value="KAL1123285.1"/>
    <property type="molecule type" value="Genomic_DNA"/>
</dbReference>
<proteinExistence type="predicted"/>
<comment type="caution">
    <text evidence="2">The sequence shown here is derived from an EMBL/GenBank/DDBJ whole genome shotgun (WGS) entry which is preliminary data.</text>
</comment>
<dbReference type="Proteomes" id="UP001558652">
    <property type="component" value="Unassembled WGS sequence"/>
</dbReference>
<sequence length="118" mass="13108">MASKRRNIHWSDTMKKNPGHSALSGTRWELQPENSGKAPGHSNSRYHGRRGSLGLCRGDHGTRQRLWHRLSSGPLTPPLPYHSHHAGPHSDVTSVLPVAMVSGGLRVLGERKRRQEAE</sequence>
<name>A0ABD0Y7C5_9HEMI</name>
<keyword evidence="3" id="KW-1185">Reference proteome</keyword>
<evidence type="ECO:0000256" key="1">
    <source>
        <dbReference type="SAM" id="MobiDB-lite"/>
    </source>
</evidence>
<feature type="region of interest" description="Disordered" evidence="1">
    <location>
        <begin position="1"/>
        <end position="57"/>
    </location>
</feature>
<reference evidence="2 3" key="1">
    <citation type="submission" date="2024-07" db="EMBL/GenBank/DDBJ databases">
        <title>Chromosome-level genome assembly of the water stick insect Ranatra chinensis (Heteroptera: Nepidae).</title>
        <authorList>
            <person name="Liu X."/>
        </authorList>
    </citation>
    <scope>NUCLEOTIDE SEQUENCE [LARGE SCALE GENOMIC DNA]</scope>
    <source>
        <strain evidence="2">Cailab_2021Rc</strain>
        <tissue evidence="2">Muscle</tissue>
    </source>
</reference>
<evidence type="ECO:0000313" key="3">
    <source>
        <dbReference type="Proteomes" id="UP001558652"/>
    </source>
</evidence>
<protein>
    <submittedName>
        <fullName evidence="2">Uncharacterized protein</fullName>
    </submittedName>
</protein>